<name>A0ACC6IJZ8_9ACTN</name>
<organism evidence="1 2">
    <name type="scientific">Nocardioides zeae</name>
    <dbReference type="NCBI Taxonomy" id="1457234"/>
    <lineage>
        <taxon>Bacteria</taxon>
        <taxon>Bacillati</taxon>
        <taxon>Actinomycetota</taxon>
        <taxon>Actinomycetes</taxon>
        <taxon>Propionibacteriales</taxon>
        <taxon>Nocardioidaceae</taxon>
        <taxon>Nocardioides</taxon>
    </lineage>
</organism>
<dbReference type="EMBL" id="JAVIZJ010000007">
    <property type="protein sequence ID" value="MDR6211000.1"/>
    <property type="molecule type" value="Genomic_DNA"/>
</dbReference>
<gene>
    <name evidence="1" type="ORF">QE364_002719</name>
</gene>
<protein>
    <submittedName>
        <fullName evidence="1">Uncharacterized protein</fullName>
    </submittedName>
</protein>
<reference evidence="1" key="1">
    <citation type="submission" date="2023-08" db="EMBL/GenBank/DDBJ databases">
        <title>Functional and genomic diversity of the sorghum phyllosphere microbiome.</title>
        <authorList>
            <person name="Shade A."/>
        </authorList>
    </citation>
    <scope>NUCLEOTIDE SEQUENCE</scope>
    <source>
        <strain evidence="1">SORGH_AS_0885</strain>
    </source>
</reference>
<proteinExistence type="predicted"/>
<evidence type="ECO:0000313" key="2">
    <source>
        <dbReference type="Proteomes" id="UP001261666"/>
    </source>
</evidence>
<accession>A0ACC6IJZ8</accession>
<evidence type="ECO:0000313" key="1">
    <source>
        <dbReference type="EMBL" id="MDR6211000.1"/>
    </source>
</evidence>
<keyword evidence="2" id="KW-1185">Reference proteome</keyword>
<dbReference type="Proteomes" id="UP001261666">
    <property type="component" value="Unassembled WGS sequence"/>
</dbReference>
<comment type="caution">
    <text evidence="1">The sequence shown here is derived from an EMBL/GenBank/DDBJ whole genome shotgun (WGS) entry which is preliminary data.</text>
</comment>
<sequence>MESILFLALGALATLWLLAAPSRLLTFFVGAVLFSRTLFHLTQVGAIEYADEFAVVLLLTRALLIEPYQKTRLPPGSVRADAVHWPGRLLFGSFVFLGVFSGVIRGVDLTVLTAGTVLAAKAVIAGWAVSKLSWSRAEIRRLRTPAVVSLAAVLGGSVMNLVAPVPWNEIFSVSGGTIDRYGLPSLISIFIHPFDLAFYTATAVVIYLAIRAETSRTRASWTFVAALVIQLVLTFRRKDLLALVLAVLSTSSRRQRLAAIIPVTVLAVLASPIAVPFVAEQAQALVQQYLGEGSEEARTVLTVAGFGLASQLFPFGAGFGRFGSRTAAENYSPDYYTLGFDAVYGLGPGSDDGFFLTDTAWPAIIGESGYIGAASFLAFLLITLRWLVSQLRVSDLELRVAARASIGLMVITIIDSLGAPVFSSPPAYGIAFVAVGVTVGLARQSIVKERDVNPTT</sequence>